<feature type="domain" description="DUF4123" evidence="1">
    <location>
        <begin position="61"/>
        <end position="178"/>
    </location>
</feature>
<dbReference type="Proteomes" id="UP001161388">
    <property type="component" value="Unassembled WGS sequence"/>
</dbReference>
<sequence length="208" mass="22701">MTEPQAEGRSYPGAGHPIAESLAAASALGTPLVFLCPRKSQSFASAFAELEWRLQQTKDNIYLLIDAPLGGALLADFAAAGVQTLQLFPGDSDPALLEVAPVLVPCSDAQMVLERFHSFWARGFASILTSRADPQTLHLHLRKTLYVEVPGGELCILRFHDPRVLNRIAEVLMEDQIDEVFQDAIESFIFENAGGDVQTLTRPQVVAE</sequence>
<reference evidence="2" key="1">
    <citation type="journal article" date="2014" name="Int. J. Syst. Evol. Microbiol.">
        <title>Complete genome of a new Firmicutes species belonging to the dominant human colonic microbiota ('Ruminococcus bicirculans') reveals two chromosomes and a selective capacity to utilize plant glucans.</title>
        <authorList>
            <consortium name="NISC Comparative Sequencing Program"/>
            <person name="Wegmann U."/>
            <person name="Louis P."/>
            <person name="Goesmann A."/>
            <person name="Henrissat B."/>
            <person name="Duncan S.H."/>
            <person name="Flint H.J."/>
        </authorList>
    </citation>
    <scope>NUCLEOTIDE SEQUENCE</scope>
    <source>
        <strain evidence="2">NBRC 109915</strain>
    </source>
</reference>
<evidence type="ECO:0000313" key="3">
    <source>
        <dbReference type="Proteomes" id="UP001161388"/>
    </source>
</evidence>
<name>A0ABQ5VDW1_9RHOB</name>
<organism evidence="2 3">
    <name type="scientific">Sulfitobacter pacificus</name>
    <dbReference type="NCBI Taxonomy" id="1499314"/>
    <lineage>
        <taxon>Bacteria</taxon>
        <taxon>Pseudomonadati</taxon>
        <taxon>Pseudomonadota</taxon>
        <taxon>Alphaproteobacteria</taxon>
        <taxon>Rhodobacterales</taxon>
        <taxon>Roseobacteraceae</taxon>
        <taxon>Sulfitobacter</taxon>
    </lineage>
</organism>
<keyword evidence="3" id="KW-1185">Reference proteome</keyword>
<comment type="caution">
    <text evidence="2">The sequence shown here is derived from an EMBL/GenBank/DDBJ whole genome shotgun (WGS) entry which is preliminary data.</text>
</comment>
<dbReference type="RefSeq" id="WP_284370206.1">
    <property type="nucleotide sequence ID" value="NZ_BAABWP010000003.1"/>
</dbReference>
<proteinExistence type="predicted"/>
<gene>
    <name evidence="2" type="ORF">GCM10007927_04830</name>
</gene>
<reference evidence="2" key="2">
    <citation type="submission" date="2023-01" db="EMBL/GenBank/DDBJ databases">
        <title>Draft genome sequence of Sulfitobacter pacificus strain NBRC 109915.</title>
        <authorList>
            <person name="Sun Q."/>
            <person name="Mori K."/>
        </authorList>
    </citation>
    <scope>NUCLEOTIDE SEQUENCE</scope>
    <source>
        <strain evidence="2">NBRC 109915</strain>
    </source>
</reference>
<dbReference type="EMBL" id="BSNL01000001">
    <property type="protein sequence ID" value="GLQ25680.1"/>
    <property type="molecule type" value="Genomic_DNA"/>
</dbReference>
<protein>
    <recommendedName>
        <fullName evidence="1">DUF4123 domain-containing protein</fullName>
    </recommendedName>
</protein>
<dbReference type="InterPro" id="IPR025391">
    <property type="entry name" value="DUF4123"/>
</dbReference>
<evidence type="ECO:0000313" key="2">
    <source>
        <dbReference type="EMBL" id="GLQ25680.1"/>
    </source>
</evidence>
<accession>A0ABQ5VDW1</accession>
<evidence type="ECO:0000259" key="1">
    <source>
        <dbReference type="Pfam" id="PF13503"/>
    </source>
</evidence>
<dbReference type="Pfam" id="PF13503">
    <property type="entry name" value="DUF4123"/>
    <property type="match status" value="1"/>
</dbReference>